<reference evidence="3" key="1">
    <citation type="submission" date="2016-10" db="EMBL/GenBank/DDBJ databases">
        <authorList>
            <person name="Varghese N."/>
            <person name="Submissions S."/>
        </authorList>
    </citation>
    <scope>NUCLEOTIDE SEQUENCE [LARGE SCALE GENOMIC DNA]</scope>
    <source>
        <strain evidence="3">DSM 24729</strain>
    </source>
</reference>
<dbReference type="AlphaFoldDB" id="A0A1G7IDU9"/>
<feature type="chain" id="PRO_5010299715" evidence="1">
    <location>
        <begin position="20"/>
        <end position="139"/>
    </location>
</feature>
<feature type="signal peptide" evidence="1">
    <location>
        <begin position="1"/>
        <end position="19"/>
    </location>
</feature>
<accession>A0A1G7IDU9</accession>
<dbReference type="InterPro" id="IPR018673">
    <property type="entry name" value="DUF2141"/>
</dbReference>
<dbReference type="eggNOG" id="COG4704">
    <property type="taxonomic scope" value="Bacteria"/>
</dbReference>
<dbReference type="Proteomes" id="UP000182114">
    <property type="component" value="Unassembled WGS sequence"/>
</dbReference>
<dbReference type="RefSeq" id="WP_074538680.1">
    <property type="nucleotide sequence ID" value="NZ_FNBD01000007.1"/>
</dbReference>
<keyword evidence="3" id="KW-1185">Reference proteome</keyword>
<evidence type="ECO:0000313" key="2">
    <source>
        <dbReference type="EMBL" id="SDF10499.1"/>
    </source>
</evidence>
<keyword evidence="1" id="KW-0732">Signal</keyword>
<proteinExistence type="predicted"/>
<protein>
    <submittedName>
        <fullName evidence="2">Uncharacterized conserved protein, DUF2141 family</fullName>
    </submittedName>
</protein>
<organism evidence="2 3">
    <name type="scientific">Cellulophaga baltica</name>
    <dbReference type="NCBI Taxonomy" id="76594"/>
    <lineage>
        <taxon>Bacteria</taxon>
        <taxon>Pseudomonadati</taxon>
        <taxon>Bacteroidota</taxon>
        <taxon>Flavobacteriia</taxon>
        <taxon>Flavobacteriales</taxon>
        <taxon>Flavobacteriaceae</taxon>
        <taxon>Cellulophaga</taxon>
    </lineage>
</organism>
<name>A0A1G7IDU9_9FLAO</name>
<evidence type="ECO:0000256" key="1">
    <source>
        <dbReference type="SAM" id="SignalP"/>
    </source>
</evidence>
<dbReference type="Pfam" id="PF09912">
    <property type="entry name" value="DUF2141"/>
    <property type="match status" value="1"/>
</dbReference>
<gene>
    <name evidence="2" type="ORF">SAMN04487992_107168</name>
</gene>
<evidence type="ECO:0000313" key="3">
    <source>
        <dbReference type="Proteomes" id="UP000182114"/>
    </source>
</evidence>
<sequence length="139" mass="15290">MKNLLVTAILILCSIFAKAQETQSYTLAVSIDNISSNNGKVLLSLHTADTFMKGPGIQNIASEIVDGKINISFKNVVPGSYAIMAVHDENDNKRMDFETNGMPKENFGMSGNDMSYGPPRFDDAKFSLTNEDLAFTIRF</sequence>
<dbReference type="EMBL" id="FNBD01000007">
    <property type="protein sequence ID" value="SDF10499.1"/>
    <property type="molecule type" value="Genomic_DNA"/>
</dbReference>